<keyword evidence="1" id="KW-0732">Signal</keyword>
<dbReference type="EMBL" id="JADDUC010000024">
    <property type="protein sequence ID" value="KAG0124455.1"/>
    <property type="molecule type" value="Genomic_DNA"/>
</dbReference>
<dbReference type="SUPFAM" id="SSF52096">
    <property type="entry name" value="ClpP/crotonase"/>
    <property type="match status" value="2"/>
</dbReference>
<protein>
    <recommendedName>
        <fullName evidence="7">Acetyl-CoA carboxylase</fullName>
    </recommendedName>
</protein>
<reference evidence="5" key="3">
    <citation type="submission" date="2022-01" db="EMBL/GenBank/DDBJ databases">
        <authorList>
            <person name="Rubenstein D.R."/>
        </authorList>
    </citation>
    <scope>NUCLEOTIDE SEQUENCE</scope>
    <source>
        <strain evidence="5">SS15</strain>
        <tissue evidence="5">Liver</tissue>
    </source>
</reference>
<dbReference type="OrthoDB" id="14612at2759"/>
<dbReference type="Proteomes" id="UP000618051">
    <property type="component" value="Unassembled WGS sequence"/>
</dbReference>
<evidence type="ECO:0000313" key="6">
    <source>
        <dbReference type="Proteomes" id="UP000618051"/>
    </source>
</evidence>
<dbReference type="GO" id="GO:0006633">
    <property type="term" value="P:fatty acid biosynthetic process"/>
    <property type="evidence" value="ECO:0007669"/>
    <property type="project" value="TreeGrafter"/>
</dbReference>
<dbReference type="PROSITE" id="PS50980">
    <property type="entry name" value="COA_CT_NTER"/>
    <property type="match status" value="1"/>
</dbReference>
<gene>
    <name evidence="5" type="ORF">IHE44_0007362</name>
    <name evidence="4" type="ORF">IHE44_006194</name>
</gene>
<name>A0A835P0M0_9PASS</name>
<organism evidence="4">
    <name type="scientific">Lamprotornis superbus</name>
    <dbReference type="NCBI Taxonomy" id="245042"/>
    <lineage>
        <taxon>Eukaryota</taxon>
        <taxon>Metazoa</taxon>
        <taxon>Chordata</taxon>
        <taxon>Craniata</taxon>
        <taxon>Vertebrata</taxon>
        <taxon>Euteleostomi</taxon>
        <taxon>Archelosauria</taxon>
        <taxon>Archosauria</taxon>
        <taxon>Dinosauria</taxon>
        <taxon>Saurischia</taxon>
        <taxon>Theropoda</taxon>
        <taxon>Coelurosauria</taxon>
        <taxon>Aves</taxon>
        <taxon>Neognathae</taxon>
        <taxon>Neoaves</taxon>
        <taxon>Telluraves</taxon>
        <taxon>Australaves</taxon>
        <taxon>Passeriformes</taxon>
        <taxon>Sturnidae</taxon>
        <taxon>Lamprotornis</taxon>
    </lineage>
</organism>
<feature type="signal peptide" evidence="1">
    <location>
        <begin position="1"/>
        <end position="22"/>
    </location>
</feature>
<dbReference type="InterPro" id="IPR029045">
    <property type="entry name" value="ClpP/crotonase-like_dom_sf"/>
</dbReference>
<evidence type="ECO:0000259" key="3">
    <source>
        <dbReference type="PROSITE" id="PS50989"/>
    </source>
</evidence>
<evidence type="ECO:0000313" key="5">
    <source>
        <dbReference type="EMBL" id="KAI1231730.1"/>
    </source>
</evidence>
<dbReference type="Pfam" id="PF01039">
    <property type="entry name" value="Carboxyl_trans"/>
    <property type="match status" value="1"/>
</dbReference>
<proteinExistence type="predicted"/>
<dbReference type="PANTHER" id="PTHR45728">
    <property type="entry name" value="ACETYL-COA CARBOXYLASE, ISOFORM A"/>
    <property type="match status" value="1"/>
</dbReference>
<dbReference type="InterPro" id="IPR011762">
    <property type="entry name" value="COA_CT_N"/>
</dbReference>
<evidence type="ECO:0000259" key="2">
    <source>
        <dbReference type="PROSITE" id="PS50980"/>
    </source>
</evidence>
<dbReference type="GO" id="GO:0005739">
    <property type="term" value="C:mitochondrion"/>
    <property type="evidence" value="ECO:0007669"/>
    <property type="project" value="TreeGrafter"/>
</dbReference>
<feature type="domain" description="CoA carboxyltransferase N-terminal" evidence="2">
    <location>
        <begin position="1"/>
        <end position="77"/>
    </location>
</feature>
<dbReference type="EMBL" id="JADDUC020000024">
    <property type="protein sequence ID" value="KAI1231730.1"/>
    <property type="molecule type" value="Genomic_DNA"/>
</dbReference>
<evidence type="ECO:0000313" key="4">
    <source>
        <dbReference type="EMBL" id="KAG0124455.1"/>
    </source>
</evidence>
<comment type="caution">
    <text evidence="4">The sequence shown here is derived from an EMBL/GenBank/DDBJ whole genome shotgun (WGS) entry which is preliminary data.</text>
</comment>
<evidence type="ECO:0000256" key="1">
    <source>
        <dbReference type="SAM" id="SignalP"/>
    </source>
</evidence>
<accession>A0A835P0M0</accession>
<feature type="domain" description="CoA carboxyltransferase C-terminal" evidence="3">
    <location>
        <begin position="81"/>
        <end position="219"/>
    </location>
</feature>
<keyword evidence="6" id="KW-1185">Reference proteome</keyword>
<dbReference type="InterPro" id="IPR034733">
    <property type="entry name" value="AcCoA_carboxyl_beta"/>
</dbReference>
<dbReference type="InterPro" id="IPR011763">
    <property type="entry name" value="COA_CT_C"/>
</dbReference>
<reference evidence="4" key="1">
    <citation type="submission" date="2020-10" db="EMBL/GenBank/DDBJ databases">
        <title>Feather gene expression reveals the developmental basis of iridescence in African starlings.</title>
        <authorList>
            <person name="Rubenstein D.R."/>
        </authorList>
    </citation>
    <scope>NUCLEOTIDE SEQUENCE</scope>
    <source>
        <strain evidence="4">SS15</strain>
        <tissue evidence="4">Liver</tissue>
    </source>
</reference>
<dbReference type="InterPro" id="IPR049076">
    <property type="entry name" value="ACCA"/>
</dbReference>
<reference evidence="5 6" key="2">
    <citation type="journal article" date="2021" name="J. Hered.">
        <title>Feather Gene Expression Elucidates the Developmental Basis of Plumage Iridescence in African Starlings.</title>
        <authorList>
            <person name="Rubenstein D.R."/>
            <person name="Corvelo A."/>
            <person name="MacManes M.D."/>
            <person name="Maia R."/>
            <person name="Narzisi G."/>
            <person name="Rousaki A."/>
            <person name="Vandenabeele P."/>
            <person name="Shawkey M.D."/>
            <person name="Solomon J."/>
        </authorList>
    </citation>
    <scope>NUCLEOTIDE SEQUENCE [LARGE SCALE GENOMIC DNA]</scope>
    <source>
        <strain evidence="5">SS15</strain>
    </source>
</reference>
<dbReference type="AlphaFoldDB" id="A0A835P0M0"/>
<evidence type="ECO:0008006" key="7">
    <source>
        <dbReference type="Google" id="ProtNLM"/>
    </source>
</evidence>
<feature type="chain" id="PRO_5032320433" description="Acetyl-CoA carboxylase" evidence="1">
    <location>
        <begin position="23"/>
        <end position="219"/>
    </location>
</feature>
<dbReference type="GO" id="GO:0003989">
    <property type="term" value="F:acetyl-CoA carboxylase activity"/>
    <property type="evidence" value="ECO:0007669"/>
    <property type="project" value="InterPro"/>
</dbReference>
<dbReference type="Gene3D" id="3.90.226.10">
    <property type="entry name" value="2-enoyl-CoA Hydratase, Chain A, domain 1"/>
    <property type="match status" value="2"/>
</dbReference>
<sequence>MVLHLNISTLQISWSSLGLVLGREVYTSNNQLGGIQIMHNNGVTHDTVCDDFEGVYTILQWLSYMPKNIHSPVPILKAKDPIDRTIEFVPTKAPYDPRWMLAGRPNPNQKGQWLSGFFDHGSFMEIMQPWAQTVVVGRARLGGIPVGVVAVETRTVELSIPADPANLDSEAKIIQQAGQVWFPDSAFKTAQAIKDFNREGLPLMVFANWRGFSGGMKDM</sequence>
<dbReference type="PROSITE" id="PS50989">
    <property type="entry name" value="COA_CT_CTER"/>
    <property type="match status" value="1"/>
</dbReference>
<dbReference type="PANTHER" id="PTHR45728:SF5">
    <property type="entry name" value="ACETYL-COA CARBOXYLASE 1"/>
    <property type="match status" value="1"/>
</dbReference>